<evidence type="ECO:0000256" key="14">
    <source>
        <dbReference type="ARBA" id="ARBA00023264"/>
    </source>
</evidence>
<keyword evidence="7 17" id="KW-0547">Nucleotide-binding</keyword>
<evidence type="ECO:0000256" key="8">
    <source>
        <dbReference type="ARBA" id="ARBA00022777"/>
    </source>
</evidence>
<feature type="active site" description="Proton acceptor" evidence="15">
    <location>
        <position position="72"/>
    </location>
</feature>
<evidence type="ECO:0000256" key="11">
    <source>
        <dbReference type="ARBA" id="ARBA00023098"/>
    </source>
</evidence>
<evidence type="ECO:0000256" key="5">
    <source>
        <dbReference type="ARBA" id="ARBA00022679"/>
    </source>
</evidence>
<evidence type="ECO:0000256" key="17">
    <source>
        <dbReference type="PIRSR" id="PIRSR600829-3"/>
    </source>
</evidence>
<evidence type="ECO:0000313" key="21">
    <source>
        <dbReference type="Proteomes" id="UP000215027"/>
    </source>
</evidence>
<keyword evidence="11" id="KW-0443">Lipid metabolism</keyword>
<evidence type="ECO:0000256" key="4">
    <source>
        <dbReference type="ARBA" id="ARBA00022516"/>
    </source>
</evidence>
<feature type="binding site" evidence="17">
    <location>
        <begin position="88"/>
        <end position="90"/>
    </location>
    <ligand>
        <name>ATP</name>
        <dbReference type="ChEBI" id="CHEBI:30616"/>
    </ligand>
</feature>
<keyword evidence="5 20" id="KW-0808">Transferase</keyword>
<keyword evidence="14" id="KW-1208">Phospholipid metabolism</keyword>
<dbReference type="PANTHER" id="PTHR34299:SF1">
    <property type="entry name" value="DIACYLGLYCEROL KINASE"/>
    <property type="match status" value="1"/>
</dbReference>
<comment type="subcellular location">
    <subcellularLocation>
        <location evidence="1">Cell membrane</location>
        <topology evidence="1">Multi-pass membrane protein</topology>
    </subcellularLocation>
</comment>
<dbReference type="InterPro" id="IPR036945">
    <property type="entry name" value="DAGK_sf"/>
</dbReference>
<dbReference type="OrthoDB" id="9789934at2"/>
<dbReference type="Gene3D" id="1.10.287.3610">
    <property type="match status" value="1"/>
</dbReference>
<evidence type="ECO:0000256" key="10">
    <source>
        <dbReference type="ARBA" id="ARBA00022989"/>
    </source>
</evidence>
<dbReference type="GO" id="GO:0005886">
    <property type="term" value="C:plasma membrane"/>
    <property type="evidence" value="ECO:0007669"/>
    <property type="project" value="UniProtKB-SubCell"/>
</dbReference>
<keyword evidence="6 19" id="KW-0812">Transmembrane</keyword>
<dbReference type="GO" id="GO:0004143">
    <property type="term" value="F:ATP-dependent diacylglycerol kinase activity"/>
    <property type="evidence" value="ECO:0007669"/>
    <property type="project" value="UniProtKB-EC"/>
</dbReference>
<evidence type="ECO:0000256" key="1">
    <source>
        <dbReference type="ARBA" id="ARBA00004651"/>
    </source>
</evidence>
<dbReference type="GO" id="GO:0046872">
    <property type="term" value="F:metal ion binding"/>
    <property type="evidence" value="ECO:0007669"/>
    <property type="project" value="UniProtKB-KW"/>
</dbReference>
<feature type="binding site" evidence="17">
    <location>
        <position position="19"/>
    </location>
    <ligand>
        <name>ATP</name>
        <dbReference type="ChEBI" id="CHEBI:30616"/>
    </ligand>
</feature>
<proteinExistence type="inferred from homology"/>
<dbReference type="CDD" id="cd14265">
    <property type="entry name" value="UDPK_IM_like"/>
    <property type="match status" value="1"/>
</dbReference>
<evidence type="ECO:0000256" key="9">
    <source>
        <dbReference type="ARBA" id="ARBA00022840"/>
    </source>
</evidence>
<evidence type="ECO:0000256" key="15">
    <source>
        <dbReference type="PIRSR" id="PIRSR600829-1"/>
    </source>
</evidence>
<keyword evidence="8 20" id="KW-0418">Kinase</keyword>
<dbReference type="RefSeq" id="WP_095041886.1">
    <property type="nucleotide sequence ID" value="NZ_LN890655.1"/>
</dbReference>
<evidence type="ECO:0000256" key="7">
    <source>
        <dbReference type="ARBA" id="ARBA00022741"/>
    </source>
</evidence>
<keyword evidence="3" id="KW-1003">Cell membrane</keyword>
<gene>
    <name evidence="20" type="primary">dgkA</name>
    <name evidence="20" type="ORF">CFX0092_A0367</name>
</gene>
<dbReference type="InterPro" id="IPR033717">
    <property type="entry name" value="UDPK"/>
</dbReference>
<reference evidence="20" key="1">
    <citation type="submission" date="2016-01" db="EMBL/GenBank/DDBJ databases">
        <authorList>
            <person name="Mcilroy J.S."/>
            <person name="Karst M S."/>
            <person name="Albertsen M."/>
        </authorList>
    </citation>
    <scope>NUCLEOTIDE SEQUENCE</scope>
    <source>
        <strain evidence="20">Cfx-K</strain>
    </source>
</reference>
<feature type="transmembrane region" description="Helical" evidence="19">
    <location>
        <begin position="34"/>
        <end position="51"/>
    </location>
</feature>
<keyword evidence="18" id="KW-0479">Metal-binding</keyword>
<protein>
    <submittedName>
        <fullName evidence="20">Diacylglycerol kinase</fullName>
        <ecNumber evidence="20">2.7.1.107</ecNumber>
    </submittedName>
</protein>
<evidence type="ECO:0000256" key="3">
    <source>
        <dbReference type="ARBA" id="ARBA00022475"/>
    </source>
</evidence>
<evidence type="ECO:0000256" key="16">
    <source>
        <dbReference type="PIRSR" id="PIRSR600829-2"/>
    </source>
</evidence>
<dbReference type="Pfam" id="PF01219">
    <property type="entry name" value="DAGK_prokar"/>
    <property type="match status" value="1"/>
</dbReference>
<dbReference type="EMBL" id="LN890655">
    <property type="protein sequence ID" value="CUS02248.2"/>
    <property type="molecule type" value="Genomic_DNA"/>
</dbReference>
<comment type="cofactor">
    <cofactor evidence="18">
        <name>Mg(2+)</name>
        <dbReference type="ChEBI" id="CHEBI:18420"/>
    </cofactor>
    <text evidence="18">Mn(2+), Zn(2+), Cd(2+) and Co(2+) support activity to lesser extents.</text>
</comment>
<evidence type="ECO:0000256" key="18">
    <source>
        <dbReference type="PIRSR" id="PIRSR600829-4"/>
    </source>
</evidence>
<sequence>MRNGSTAGPLRQRLHSFGYALEGWWHVLRTQPNAWIHATVSVIVFGLAFWLRLSRHEWAILLLTTMLVWMAEFANTALEAVVDMAMPEYHPLAKTAKDVAAAAVLVGALGAVVVGLLILGPPLWQRLFP</sequence>
<dbReference type="KEGG" id="pbf:CFX0092_A0367"/>
<organism evidence="20 21">
    <name type="scientific">Candidatus Promineifilum breve</name>
    <dbReference type="NCBI Taxonomy" id="1806508"/>
    <lineage>
        <taxon>Bacteria</taxon>
        <taxon>Bacillati</taxon>
        <taxon>Chloroflexota</taxon>
        <taxon>Ardenticatenia</taxon>
        <taxon>Candidatus Promineifilales</taxon>
        <taxon>Candidatus Promineifilaceae</taxon>
        <taxon>Candidatus Promineifilum</taxon>
    </lineage>
</organism>
<keyword evidence="12 19" id="KW-0472">Membrane</keyword>
<keyword evidence="9 17" id="KW-0067">ATP-binding</keyword>
<feature type="binding site" evidence="17">
    <location>
        <position position="79"/>
    </location>
    <ligand>
        <name>ATP</name>
        <dbReference type="ChEBI" id="CHEBI:30616"/>
    </ligand>
</feature>
<keyword evidence="13" id="KW-0594">Phospholipid biosynthesis</keyword>
<evidence type="ECO:0000256" key="19">
    <source>
        <dbReference type="SAM" id="Phobius"/>
    </source>
</evidence>
<feature type="binding site" evidence="17">
    <location>
        <begin position="97"/>
        <end position="98"/>
    </location>
    <ligand>
        <name>ATP</name>
        <dbReference type="ChEBI" id="CHEBI:30616"/>
    </ligand>
</feature>
<name>A0A160T0K4_9CHLR</name>
<dbReference type="EC" id="2.7.1.107" evidence="20"/>
<keyword evidence="10 19" id="KW-1133">Transmembrane helix</keyword>
<dbReference type="GO" id="GO:0008654">
    <property type="term" value="P:phospholipid biosynthetic process"/>
    <property type="evidence" value="ECO:0007669"/>
    <property type="project" value="UniProtKB-KW"/>
</dbReference>
<accession>A0A160T0K4</accession>
<evidence type="ECO:0000256" key="2">
    <source>
        <dbReference type="ARBA" id="ARBA00005967"/>
    </source>
</evidence>
<keyword evidence="4" id="KW-0444">Lipid biosynthesis</keyword>
<dbReference type="GO" id="GO:0005524">
    <property type="term" value="F:ATP binding"/>
    <property type="evidence" value="ECO:0007669"/>
    <property type="project" value="UniProtKB-KW"/>
</dbReference>
<evidence type="ECO:0000256" key="12">
    <source>
        <dbReference type="ARBA" id="ARBA00023136"/>
    </source>
</evidence>
<keyword evidence="18" id="KW-0460">Magnesium</keyword>
<feature type="binding site" evidence="16">
    <location>
        <position position="72"/>
    </location>
    <ligand>
        <name>substrate</name>
    </ligand>
</feature>
<feature type="binding site" evidence="18">
    <location>
        <position position="79"/>
    </location>
    <ligand>
        <name>a divalent metal cation</name>
        <dbReference type="ChEBI" id="CHEBI:60240"/>
    </ligand>
</feature>
<evidence type="ECO:0000313" key="20">
    <source>
        <dbReference type="EMBL" id="CUS02248.2"/>
    </source>
</evidence>
<dbReference type="InterPro" id="IPR000829">
    <property type="entry name" value="DAGK"/>
</dbReference>
<keyword evidence="21" id="KW-1185">Reference proteome</keyword>
<evidence type="ECO:0000256" key="13">
    <source>
        <dbReference type="ARBA" id="ARBA00023209"/>
    </source>
</evidence>
<dbReference type="PANTHER" id="PTHR34299">
    <property type="entry name" value="DIACYLGLYCEROL KINASE"/>
    <property type="match status" value="1"/>
</dbReference>
<feature type="transmembrane region" description="Helical" evidence="19">
    <location>
        <begin position="58"/>
        <end position="78"/>
    </location>
</feature>
<comment type="similarity">
    <text evidence="2">Belongs to the bacterial diacylglycerol kinase family.</text>
</comment>
<dbReference type="Proteomes" id="UP000215027">
    <property type="component" value="Chromosome I"/>
</dbReference>
<dbReference type="AlphaFoldDB" id="A0A160T0K4"/>
<feature type="transmembrane region" description="Helical" evidence="19">
    <location>
        <begin position="98"/>
        <end position="119"/>
    </location>
</feature>
<evidence type="ECO:0000256" key="6">
    <source>
        <dbReference type="ARBA" id="ARBA00022692"/>
    </source>
</evidence>